<feature type="region of interest" description="Disordered" evidence="1">
    <location>
        <begin position="465"/>
        <end position="485"/>
    </location>
</feature>
<feature type="region of interest" description="Disordered" evidence="1">
    <location>
        <begin position="176"/>
        <end position="449"/>
    </location>
</feature>
<dbReference type="PANTHER" id="PTHR21555:SF0">
    <property type="entry name" value="SPECIFICALLY ANDROGEN-REGULATED GENE PROTEIN"/>
    <property type="match status" value="1"/>
</dbReference>
<dbReference type="AlphaFoldDB" id="A0A7K8NBD2"/>
<feature type="compositionally biased region" description="Low complexity" evidence="1">
    <location>
        <begin position="191"/>
        <end position="222"/>
    </location>
</feature>
<name>A0A7K8NBD2_CASCA</name>
<organism evidence="2 3">
    <name type="scientific">Casuarius casuarius</name>
    <name type="common">Southern cassowary</name>
    <name type="synonym">Struthio casuarius</name>
    <dbReference type="NCBI Taxonomy" id="8787"/>
    <lineage>
        <taxon>Eukaryota</taxon>
        <taxon>Metazoa</taxon>
        <taxon>Chordata</taxon>
        <taxon>Craniata</taxon>
        <taxon>Vertebrata</taxon>
        <taxon>Euteleostomi</taxon>
        <taxon>Archelosauria</taxon>
        <taxon>Archosauria</taxon>
        <taxon>Dinosauria</taxon>
        <taxon>Saurischia</taxon>
        <taxon>Theropoda</taxon>
        <taxon>Coelurosauria</taxon>
        <taxon>Aves</taxon>
        <taxon>Palaeognathae</taxon>
        <taxon>Casuariiformes</taxon>
        <taxon>Casuariidae</taxon>
        <taxon>Casuarius</taxon>
    </lineage>
</organism>
<feature type="region of interest" description="Disordered" evidence="1">
    <location>
        <begin position="13"/>
        <end position="36"/>
    </location>
</feature>
<comment type="caution">
    <text evidence="2">The sequence shown here is derived from an EMBL/GenBank/DDBJ whole genome shotgun (WGS) entry which is preliminary data.</text>
</comment>
<evidence type="ECO:0000313" key="3">
    <source>
        <dbReference type="Proteomes" id="UP000524187"/>
    </source>
</evidence>
<feature type="compositionally biased region" description="Basic and acidic residues" evidence="1">
    <location>
        <begin position="519"/>
        <end position="530"/>
    </location>
</feature>
<evidence type="ECO:0000256" key="1">
    <source>
        <dbReference type="SAM" id="MobiDB-lite"/>
    </source>
</evidence>
<feature type="compositionally biased region" description="Basic and acidic residues" evidence="1">
    <location>
        <begin position="241"/>
        <end position="253"/>
    </location>
</feature>
<dbReference type="GO" id="GO:0005737">
    <property type="term" value="C:cytoplasm"/>
    <property type="evidence" value="ECO:0007669"/>
    <property type="project" value="TreeGrafter"/>
</dbReference>
<feature type="compositionally biased region" description="Polar residues" evidence="1">
    <location>
        <begin position="13"/>
        <end position="27"/>
    </location>
</feature>
<evidence type="ECO:0000313" key="2">
    <source>
        <dbReference type="EMBL" id="NXE50271.1"/>
    </source>
</evidence>
<feature type="compositionally biased region" description="Basic and acidic residues" evidence="1">
    <location>
        <begin position="77"/>
        <end position="89"/>
    </location>
</feature>
<feature type="non-terminal residue" evidence="2">
    <location>
        <position position="575"/>
    </location>
</feature>
<sequence length="575" mass="60282">MPKKGLWLGMASCNSGSCDSMASTTSNRSERSDNSYDYLSVEEKECLMFLEETIGSLDAEADSGVSTDETDFAEPGTRPRRDPAPRGKPDPGSGPWLPRDRPTRVPSLAAGKGRCPDFFTRSAKAPLFSSLLDTDLPGTKGVFGQQQDTPRPYAEGHVIERLSLCLGLENGAPAQSVGQRRAAEQKSQQTASAFSSPAPAAGSSPGYYSLPRNIAAARANNASDSKAPARPTGDPAPAHRPPRETAEEERMDRAGASISAKLRGSTPIPPPEAFQDAPAARGGLMPSEGSGAGGEPAQPQTAAPDPGTGRESAAAARGQLEKPASEEHSEAKRGPPTAPKPRKLPPNIILRTSRNSPVPLAAEPGHRAKSPSPAPAGCAAADRASPGRLEPQGREKARREALEKLGLRRDEREPGTPPKAAPAPKPKEAPGAAGDPHEVLAGSLPRVAPGARHVAFKSNTLERSGVGLSSYISGKEPSAKSSGSLGKMSFIERIAPSFLRSSRPRPASLGTGRDFAGLAERREPEPEKGGKRWSQALPGSSKAARSPCVSVKISPRGAAEEHRREALRKLGLLKD</sequence>
<feature type="non-terminal residue" evidence="2">
    <location>
        <position position="1"/>
    </location>
</feature>
<dbReference type="PANTHER" id="PTHR21555">
    <property type="entry name" value="SPECIFICALLY ANDROGEN-REGULATED GENE PROTEIN"/>
    <property type="match status" value="1"/>
</dbReference>
<feature type="compositionally biased region" description="Basic and acidic residues" evidence="1">
    <location>
        <begin position="391"/>
        <end position="414"/>
    </location>
</feature>
<dbReference type="EMBL" id="VWPT01000066">
    <property type="protein sequence ID" value="NXE50271.1"/>
    <property type="molecule type" value="Genomic_DNA"/>
</dbReference>
<feature type="region of interest" description="Disordered" evidence="1">
    <location>
        <begin position="58"/>
        <end position="112"/>
    </location>
</feature>
<feature type="compositionally biased region" description="Pro residues" evidence="1">
    <location>
        <begin position="415"/>
        <end position="424"/>
    </location>
</feature>
<feature type="region of interest" description="Disordered" evidence="1">
    <location>
        <begin position="501"/>
        <end position="563"/>
    </location>
</feature>
<proteinExistence type="predicted"/>
<accession>A0A7K8NBD2</accession>
<keyword evidence="3" id="KW-1185">Reference proteome</keyword>
<gene>
    <name evidence="2" type="primary">Sarg</name>
    <name evidence="2" type="ORF">CASCAS_R00145</name>
</gene>
<dbReference type="Proteomes" id="UP000524187">
    <property type="component" value="Unassembled WGS sequence"/>
</dbReference>
<reference evidence="2 3" key="1">
    <citation type="submission" date="2019-09" db="EMBL/GenBank/DDBJ databases">
        <title>Bird 10,000 Genomes (B10K) Project - Family phase.</title>
        <authorList>
            <person name="Zhang G."/>
        </authorList>
    </citation>
    <scope>NUCLEOTIDE SEQUENCE [LARGE SCALE GENOMIC DNA]</scope>
    <source>
        <strain evidence="2">B10K-LSUMZ-50683</strain>
        <tissue evidence="2">Muscle</tissue>
    </source>
</reference>
<protein>
    <submittedName>
        <fullName evidence="2">SARG protein</fullName>
    </submittedName>
</protein>
<feature type="compositionally biased region" description="Basic and acidic residues" evidence="1">
    <location>
        <begin position="319"/>
        <end position="333"/>
    </location>
</feature>
<feature type="compositionally biased region" description="Low complexity" evidence="1">
    <location>
        <begin position="375"/>
        <end position="386"/>
    </location>
</feature>
<dbReference type="Pfam" id="PF15385">
    <property type="entry name" value="SARG"/>
    <property type="match status" value="2"/>
</dbReference>
<dbReference type="InterPro" id="IPR026152">
    <property type="entry name" value="SARG"/>
</dbReference>